<proteinExistence type="predicted"/>
<accession>A0ACB9KX38</accession>
<name>A0ACB9KX38_BAUVA</name>
<protein>
    <submittedName>
        <fullName evidence="1">Uncharacterized protein</fullName>
    </submittedName>
</protein>
<dbReference type="EMBL" id="CM039438">
    <property type="protein sequence ID" value="KAI4301860.1"/>
    <property type="molecule type" value="Genomic_DNA"/>
</dbReference>
<keyword evidence="2" id="KW-1185">Reference proteome</keyword>
<dbReference type="Proteomes" id="UP000828941">
    <property type="component" value="Chromosome 13"/>
</dbReference>
<sequence>MECNKDEATRAKQIAENRMQSGDFVGALKFAVKAQQLFPDLENIVQINAVCEVHCAAQNKLSGPELDWYGILQIDQLADEATIKKQYRKLALLLHPDKNKLAGAEAAFKLIGEANRVLSDQAKRSLYDMKYRGRAVMRSAAPKPASHHANGNVFAKKYDGTASNVQSYFHSQSTGWNSHQQSEQQTFWTCCEHCNTRYQYYKTTVNATLRCQQCCRFFIARDSGFHGVPAGYAWTSFANQKEAPKWVPVNPVFQGNGGKPFSGRHDNFVQSDPMSTTKCSAGVGAHSAGRKNKDGYMAAGGLKASRARESQTPANVGSKRTRQSVVDLRGSCKAGSVNDNASGSPEETLLNKKSKIEQCRQTSKSDLDARKSEADHCSSSESSPEVIHCPDPDFNDFEKGRAENCFAVNQFWAIYDPVDSMPRFYARVKKVLFPGFKLLITWLEPNPDGQGETDSYQKDLPIGCGKFIVGETVETDEHCMFSHQMDSIKRIGKHMYLVYPRKGETWAIFGGRDTGRSSNPEKQSSYEFEFVEVLSDFVENVGIEVVYLGKVKGFVSIFQKTEQNGSGIFFIPPNELYRFSHQIPSFKMTGKEKEGVPRGSFELDTAALPSNLVEVGGPGDVDVENKTLNTGVNSSSHESSECKVEQVTAKKSTHEAKKQKSSDVIEVSSILRRSPRGLNGNSMDNGQVNPSQCMATEDDNKDIGHVNVGQPLATASTCHADERIRTPKKDDKNDSETETLGIRRSSRDLGKKTANGDSVRCTAGKGTDERLNDKRNPKNSSFVQSVGSTYGHGEKLHPHMKHSCSNMKVNSVSTSSMKEYRNLGSLCHDFSKGKSEEKFQLDQIWALYGDRGGMPDTYAQIKKIEFPPHFRLHVALLEPCSIPKGVNKTVSCGAFKIRPAITKILSRSAFSHLLMVEPVAKNRYEIYPRKGEVWVLHKDQNCASTCSNFGKGECHIVEVLADSDKGVEAVVLVQLSDSKPFFKAPRIQRSKIGVIEIPRAEIARFSHQIPAFQHSGIDNVHLRGCWELDPSSIPGFVIPLD</sequence>
<comment type="caution">
    <text evidence="1">The sequence shown here is derived from an EMBL/GenBank/DDBJ whole genome shotgun (WGS) entry which is preliminary data.</text>
</comment>
<evidence type="ECO:0000313" key="1">
    <source>
        <dbReference type="EMBL" id="KAI4301860.1"/>
    </source>
</evidence>
<gene>
    <name evidence="1" type="ORF">L6164_035098</name>
</gene>
<organism evidence="1 2">
    <name type="scientific">Bauhinia variegata</name>
    <name type="common">Purple orchid tree</name>
    <name type="synonym">Phanera variegata</name>
    <dbReference type="NCBI Taxonomy" id="167791"/>
    <lineage>
        <taxon>Eukaryota</taxon>
        <taxon>Viridiplantae</taxon>
        <taxon>Streptophyta</taxon>
        <taxon>Embryophyta</taxon>
        <taxon>Tracheophyta</taxon>
        <taxon>Spermatophyta</taxon>
        <taxon>Magnoliopsida</taxon>
        <taxon>eudicotyledons</taxon>
        <taxon>Gunneridae</taxon>
        <taxon>Pentapetalae</taxon>
        <taxon>rosids</taxon>
        <taxon>fabids</taxon>
        <taxon>Fabales</taxon>
        <taxon>Fabaceae</taxon>
        <taxon>Cercidoideae</taxon>
        <taxon>Cercideae</taxon>
        <taxon>Bauhiniinae</taxon>
        <taxon>Bauhinia</taxon>
    </lineage>
</organism>
<evidence type="ECO:0000313" key="2">
    <source>
        <dbReference type="Proteomes" id="UP000828941"/>
    </source>
</evidence>
<reference evidence="1 2" key="1">
    <citation type="journal article" date="2022" name="DNA Res.">
        <title>Chromosomal-level genome assembly of the orchid tree Bauhinia variegata (Leguminosae; Cercidoideae) supports the allotetraploid origin hypothesis of Bauhinia.</title>
        <authorList>
            <person name="Zhong Y."/>
            <person name="Chen Y."/>
            <person name="Zheng D."/>
            <person name="Pang J."/>
            <person name="Liu Y."/>
            <person name="Luo S."/>
            <person name="Meng S."/>
            <person name="Qian L."/>
            <person name="Wei D."/>
            <person name="Dai S."/>
            <person name="Zhou R."/>
        </authorList>
    </citation>
    <scope>NUCLEOTIDE SEQUENCE [LARGE SCALE GENOMIC DNA]</scope>
    <source>
        <strain evidence="1">BV-YZ2020</strain>
    </source>
</reference>